<evidence type="ECO:0000313" key="5">
    <source>
        <dbReference type="Proteomes" id="UP000297729"/>
    </source>
</evidence>
<organism evidence="4 5">
    <name type="scientific">Duganella callida</name>
    <dbReference type="NCBI Taxonomy" id="2561932"/>
    <lineage>
        <taxon>Bacteria</taxon>
        <taxon>Pseudomonadati</taxon>
        <taxon>Pseudomonadota</taxon>
        <taxon>Betaproteobacteria</taxon>
        <taxon>Burkholderiales</taxon>
        <taxon>Oxalobacteraceae</taxon>
        <taxon>Telluria group</taxon>
        <taxon>Duganella</taxon>
    </lineage>
</organism>
<dbReference type="Proteomes" id="UP000297729">
    <property type="component" value="Unassembled WGS sequence"/>
</dbReference>
<protein>
    <submittedName>
        <fullName evidence="4">Helix-turn-helix domain-containing protein</fullName>
    </submittedName>
</protein>
<dbReference type="GO" id="GO:0043565">
    <property type="term" value="F:sequence-specific DNA binding"/>
    <property type="evidence" value="ECO:0007669"/>
    <property type="project" value="InterPro"/>
</dbReference>
<dbReference type="InterPro" id="IPR009057">
    <property type="entry name" value="Homeodomain-like_sf"/>
</dbReference>
<dbReference type="Gene3D" id="3.40.50.880">
    <property type="match status" value="1"/>
</dbReference>
<keyword evidence="5" id="KW-1185">Reference proteome</keyword>
<dbReference type="Pfam" id="PF12833">
    <property type="entry name" value="HTH_18"/>
    <property type="match status" value="1"/>
</dbReference>
<keyword evidence="1" id="KW-0805">Transcription regulation</keyword>
<evidence type="ECO:0000256" key="1">
    <source>
        <dbReference type="ARBA" id="ARBA00023015"/>
    </source>
</evidence>
<gene>
    <name evidence="4" type="ORF">E4L98_15530</name>
</gene>
<dbReference type="Gene3D" id="1.10.10.60">
    <property type="entry name" value="Homeodomain-like"/>
    <property type="match status" value="1"/>
</dbReference>
<dbReference type="GO" id="GO:0003700">
    <property type="term" value="F:DNA-binding transcription factor activity"/>
    <property type="evidence" value="ECO:0007669"/>
    <property type="project" value="InterPro"/>
</dbReference>
<dbReference type="SMART" id="SM00342">
    <property type="entry name" value="HTH_ARAC"/>
    <property type="match status" value="1"/>
</dbReference>
<feature type="domain" description="HTH araC/xylS-type" evidence="3">
    <location>
        <begin position="221"/>
        <end position="319"/>
    </location>
</feature>
<dbReference type="SUPFAM" id="SSF46689">
    <property type="entry name" value="Homeodomain-like"/>
    <property type="match status" value="2"/>
</dbReference>
<dbReference type="PANTHER" id="PTHR43130:SF3">
    <property type="entry name" value="HTH-TYPE TRANSCRIPTIONAL REGULATOR RV1931C"/>
    <property type="match status" value="1"/>
</dbReference>
<keyword evidence="2" id="KW-0804">Transcription</keyword>
<dbReference type="AlphaFoldDB" id="A0A4Y9SFR0"/>
<evidence type="ECO:0000313" key="4">
    <source>
        <dbReference type="EMBL" id="TFW19964.1"/>
    </source>
</evidence>
<sequence length="327" mass="35702">MSTSALKDLKVVVIAFDQMSPFHLSVPCLVFGEDRRMGEAPWFALRVCAGEAGQLRTTAGFSIHCTHGLEAVADADIVVIPSWRDVTEAPPAPMLQALTAAYEQGALVVGLCLGAYVVAATGLLSGQRATTHWAWAGDFARAYPDIEVDARVLYVEAGRLLTSAGVAAGIDCCMHVVSRVYGRNVANALARRLVVPPQREGGQAQFIEQPLPQHANDERLSFALDWVRANLHQPLPIDAVAARIAMSRRTFTRHFKQLTGTTYGAWLVMERVKLVQRQLETTDQTIEVIAAACGFGTSTSLRQHFFAALGVTPAAYRRTFQLSQRKR</sequence>
<dbReference type="SUPFAM" id="SSF52317">
    <property type="entry name" value="Class I glutamine amidotransferase-like"/>
    <property type="match status" value="1"/>
</dbReference>
<dbReference type="InterPro" id="IPR029062">
    <property type="entry name" value="Class_I_gatase-like"/>
</dbReference>
<dbReference type="OrthoDB" id="9794896at2"/>
<dbReference type="InterPro" id="IPR018060">
    <property type="entry name" value="HTH_AraC"/>
</dbReference>
<evidence type="ECO:0000256" key="2">
    <source>
        <dbReference type="ARBA" id="ARBA00023163"/>
    </source>
</evidence>
<proteinExistence type="predicted"/>
<dbReference type="EMBL" id="SPVG01000158">
    <property type="protein sequence ID" value="TFW19964.1"/>
    <property type="molecule type" value="Genomic_DNA"/>
</dbReference>
<comment type="caution">
    <text evidence="4">The sequence shown here is derived from an EMBL/GenBank/DDBJ whole genome shotgun (WGS) entry which is preliminary data.</text>
</comment>
<dbReference type="Pfam" id="PF01965">
    <property type="entry name" value="DJ-1_PfpI"/>
    <property type="match status" value="1"/>
</dbReference>
<dbReference type="InterPro" id="IPR052158">
    <property type="entry name" value="INH-QAR"/>
</dbReference>
<reference evidence="4 5" key="1">
    <citation type="submission" date="2019-03" db="EMBL/GenBank/DDBJ databases">
        <title>Draft Genome Sequence of Duganella callidus sp. nov., a Novel Duganella Species Isolated from Cultivated Soil.</title>
        <authorList>
            <person name="Raths R."/>
            <person name="Peta V."/>
            <person name="Bucking H."/>
        </authorList>
    </citation>
    <scope>NUCLEOTIDE SEQUENCE [LARGE SCALE GENOMIC DNA]</scope>
    <source>
        <strain evidence="4 5">DN04</strain>
    </source>
</reference>
<accession>A0A4Y9SFR0</accession>
<dbReference type="PROSITE" id="PS01124">
    <property type="entry name" value="HTH_ARAC_FAMILY_2"/>
    <property type="match status" value="1"/>
</dbReference>
<dbReference type="RefSeq" id="WP_135202465.1">
    <property type="nucleotide sequence ID" value="NZ_SPVG01000158.1"/>
</dbReference>
<dbReference type="CDD" id="cd03137">
    <property type="entry name" value="GATase1_AraC_1"/>
    <property type="match status" value="1"/>
</dbReference>
<evidence type="ECO:0000259" key="3">
    <source>
        <dbReference type="PROSITE" id="PS01124"/>
    </source>
</evidence>
<dbReference type="InterPro" id="IPR002818">
    <property type="entry name" value="DJ-1/PfpI"/>
</dbReference>
<dbReference type="PANTHER" id="PTHR43130">
    <property type="entry name" value="ARAC-FAMILY TRANSCRIPTIONAL REGULATOR"/>
    <property type="match status" value="1"/>
</dbReference>
<name>A0A4Y9SFR0_9BURK</name>